<proteinExistence type="predicted"/>
<feature type="compositionally biased region" description="Basic and acidic residues" evidence="1">
    <location>
        <begin position="51"/>
        <end position="74"/>
    </location>
</feature>
<dbReference type="AlphaFoldDB" id="A0A0F7VFB2"/>
<dbReference type="EMBL" id="LN714502">
    <property type="protein sequence ID" value="CEL78522.1"/>
    <property type="molecule type" value="Genomic_DNA"/>
</dbReference>
<gene>
    <name evidence="2" type="ORF">BN1205_002765</name>
</gene>
<accession>A0A0F7VFB2</accession>
<feature type="region of interest" description="Disordered" evidence="1">
    <location>
        <begin position="156"/>
        <end position="184"/>
    </location>
</feature>
<reference evidence="2" key="1">
    <citation type="journal article" date="2015" name="PLoS ONE">
        <title>Comprehensive Evaluation of Toxoplasma gondii VEG and Neospora caninum LIV Genomes with Tachyzoite Stage Transcriptome and Proteome Defines Novel Transcript Features.</title>
        <authorList>
            <person name="Ramaprasad A."/>
            <person name="Mourier T."/>
            <person name="Naeem R."/>
            <person name="Malas T.B."/>
            <person name="Moussa E."/>
            <person name="Panigrahi A."/>
            <person name="Vermont S.J."/>
            <person name="Otto T.D."/>
            <person name="Wastling J."/>
            <person name="Pain A."/>
        </authorList>
    </citation>
    <scope>NUCLEOTIDE SEQUENCE</scope>
    <source>
        <strain evidence="2">VEG</strain>
    </source>
</reference>
<sequence length="306" mass="34633">MLIRVGNKVGMRASRDLGIPLFPVMACVVTALQYSPRIGHELAPSVSPAKAAEEVLSRDGAGERRGSYEGHGNESRGLSGIDAPGDSGSSPSLFRRLYTVFFRRRRPKREVSPEPHKTCPECAKLEADIARDVQEEQERRREESRLLQALHRKESDFWKSTQQKDTGGAGGTETRQSQQLASELKELRRRHTAVVEKRLDFERRRCERETNCQRREEADLVQERSRRSTLRKEQYIRSANRRAERQRVFFQNESANARFLATATLSLMRQQVRGGSDPSVANIVASLQALRLVPPVTKGERRGPGS</sequence>
<evidence type="ECO:0000313" key="2">
    <source>
        <dbReference type="EMBL" id="CEL78522.1"/>
    </source>
</evidence>
<organism evidence="2">
    <name type="scientific">Toxoplasma gondii (strain ATCC 50861 / VEG)</name>
    <dbReference type="NCBI Taxonomy" id="432359"/>
    <lineage>
        <taxon>Eukaryota</taxon>
        <taxon>Sar</taxon>
        <taxon>Alveolata</taxon>
        <taxon>Apicomplexa</taxon>
        <taxon>Conoidasida</taxon>
        <taxon>Coccidia</taxon>
        <taxon>Eucoccidiorida</taxon>
        <taxon>Eimeriorina</taxon>
        <taxon>Sarcocystidae</taxon>
        <taxon>Toxoplasma</taxon>
    </lineage>
</organism>
<name>A0A0F7VFB2_TOXGV</name>
<feature type="region of interest" description="Disordered" evidence="1">
    <location>
        <begin position="43"/>
        <end position="90"/>
    </location>
</feature>
<evidence type="ECO:0000256" key="1">
    <source>
        <dbReference type="SAM" id="MobiDB-lite"/>
    </source>
</evidence>
<protein>
    <submittedName>
        <fullName evidence="2">Uncharacterized protein</fullName>
    </submittedName>
</protein>